<feature type="domain" description="Calponin-homology (CH)" evidence="3">
    <location>
        <begin position="69"/>
        <end position="177"/>
    </location>
</feature>
<name>A0A6V7GXX9_9HYME</name>
<reference evidence="4" key="1">
    <citation type="submission" date="2020-07" db="EMBL/GenBank/DDBJ databases">
        <authorList>
            <person name="Nazaruddin N."/>
        </authorList>
    </citation>
    <scope>NUCLEOTIDE SEQUENCE</scope>
</reference>
<gene>
    <name evidence="4" type="ORF">MHI_LOCUS116555</name>
</gene>
<dbReference type="OrthoDB" id="18853at2759"/>
<organism evidence="4 5">
    <name type="scientific">Heterotrigona itama</name>
    <dbReference type="NCBI Taxonomy" id="395501"/>
    <lineage>
        <taxon>Eukaryota</taxon>
        <taxon>Metazoa</taxon>
        <taxon>Ecdysozoa</taxon>
        <taxon>Arthropoda</taxon>
        <taxon>Hexapoda</taxon>
        <taxon>Insecta</taxon>
        <taxon>Pterygota</taxon>
        <taxon>Neoptera</taxon>
        <taxon>Endopterygota</taxon>
        <taxon>Hymenoptera</taxon>
        <taxon>Apocrita</taxon>
        <taxon>Aculeata</taxon>
        <taxon>Apoidea</taxon>
        <taxon>Anthophila</taxon>
        <taxon>Apidae</taxon>
        <taxon>Heterotrigona</taxon>
    </lineage>
</organism>
<comment type="caution">
    <text evidence="4">The sequence shown here is derived from an EMBL/GenBank/DDBJ whole genome shotgun (WGS) entry which is preliminary data.</text>
</comment>
<dbReference type="PANTHER" id="PTHR11915">
    <property type="entry name" value="SPECTRIN/FILAMIN RELATED CYTOSKELETAL PROTEIN"/>
    <property type="match status" value="1"/>
</dbReference>
<dbReference type="GO" id="GO:0003779">
    <property type="term" value="F:actin binding"/>
    <property type="evidence" value="ECO:0007669"/>
    <property type="project" value="UniProtKB-KW"/>
</dbReference>
<feature type="non-terminal residue" evidence="4">
    <location>
        <position position="177"/>
    </location>
</feature>
<dbReference type="InterPro" id="IPR036872">
    <property type="entry name" value="CH_dom_sf"/>
</dbReference>
<keyword evidence="1" id="KW-0677">Repeat</keyword>
<dbReference type="InterPro" id="IPR001715">
    <property type="entry name" value="CH_dom"/>
</dbReference>
<dbReference type="PROSITE" id="PS00019">
    <property type="entry name" value="ACTININ_1"/>
    <property type="match status" value="1"/>
</dbReference>
<dbReference type="EMBL" id="CAJDYZ010002030">
    <property type="protein sequence ID" value="CAD1469242.1"/>
    <property type="molecule type" value="Genomic_DNA"/>
</dbReference>
<evidence type="ECO:0000256" key="1">
    <source>
        <dbReference type="ARBA" id="ARBA00022737"/>
    </source>
</evidence>
<dbReference type="InterPro" id="IPR001589">
    <property type="entry name" value="Actinin_actin-bd_CS"/>
</dbReference>
<keyword evidence="2" id="KW-0009">Actin-binding</keyword>
<evidence type="ECO:0000313" key="4">
    <source>
        <dbReference type="EMBL" id="CAD1469242.1"/>
    </source>
</evidence>
<evidence type="ECO:0000313" key="5">
    <source>
        <dbReference type="Proteomes" id="UP000752696"/>
    </source>
</evidence>
<dbReference type="Gene3D" id="1.10.418.10">
    <property type="entry name" value="Calponin-like domain"/>
    <property type="match status" value="1"/>
</dbReference>
<accession>A0A6V7GXX9</accession>
<sequence length="177" mass="20561">AQYVPGAGLGAAPQNRSYIYNYVPPPSYPPSRIDKYRGGTDIQKRMTQREDTLRFEQGRIKALQEERLHIQKKTFTKWINSFLLKNCPQSEHLDDARIPVCRGKKMSRYFQSDRLDVSRQEARMEVEDLFTDLADGKKLLKLLEIISGERLAKPNNGRMRVHKIENVNKSLAFLHTK</sequence>
<dbReference type="Pfam" id="PF00307">
    <property type="entry name" value="CH"/>
    <property type="match status" value="1"/>
</dbReference>
<proteinExistence type="predicted"/>
<evidence type="ECO:0000259" key="3">
    <source>
        <dbReference type="PROSITE" id="PS50021"/>
    </source>
</evidence>
<dbReference type="Proteomes" id="UP000752696">
    <property type="component" value="Unassembled WGS sequence"/>
</dbReference>
<feature type="non-terminal residue" evidence="4">
    <location>
        <position position="1"/>
    </location>
</feature>
<evidence type="ECO:0000256" key="2">
    <source>
        <dbReference type="ARBA" id="ARBA00023203"/>
    </source>
</evidence>
<dbReference type="AlphaFoldDB" id="A0A6V7GXX9"/>
<dbReference type="PROSITE" id="PS50021">
    <property type="entry name" value="CH"/>
    <property type="match status" value="1"/>
</dbReference>
<dbReference type="SUPFAM" id="SSF47576">
    <property type="entry name" value="Calponin-homology domain, CH-domain"/>
    <property type="match status" value="1"/>
</dbReference>
<protein>
    <recommendedName>
        <fullName evidence="3">Calponin-homology (CH) domain-containing protein</fullName>
    </recommendedName>
</protein>
<keyword evidence="5" id="KW-1185">Reference proteome</keyword>